<evidence type="ECO:0000313" key="3">
    <source>
        <dbReference type="Proteomes" id="UP000440578"/>
    </source>
</evidence>
<dbReference type="EMBL" id="VIIS01002109">
    <property type="protein sequence ID" value="KAF0288503.1"/>
    <property type="molecule type" value="Genomic_DNA"/>
</dbReference>
<keyword evidence="3" id="KW-1185">Reference proteome</keyword>
<feature type="signal peptide" evidence="1">
    <location>
        <begin position="1"/>
        <end position="19"/>
    </location>
</feature>
<comment type="caution">
    <text evidence="2">The sequence shown here is derived from an EMBL/GenBank/DDBJ whole genome shotgun (WGS) entry which is preliminary data.</text>
</comment>
<gene>
    <name evidence="2" type="ORF">FJT64_013111</name>
</gene>
<keyword evidence="1" id="KW-0732">Signal</keyword>
<dbReference type="Proteomes" id="UP000440578">
    <property type="component" value="Unassembled WGS sequence"/>
</dbReference>
<proteinExistence type="predicted"/>
<evidence type="ECO:0000256" key="1">
    <source>
        <dbReference type="SAM" id="SignalP"/>
    </source>
</evidence>
<dbReference type="AlphaFoldDB" id="A0A6A4V417"/>
<reference evidence="2 3" key="1">
    <citation type="submission" date="2019-07" db="EMBL/GenBank/DDBJ databases">
        <title>Draft genome assembly of a fouling barnacle, Amphibalanus amphitrite (Darwin, 1854): The first reference genome for Thecostraca.</title>
        <authorList>
            <person name="Kim W."/>
        </authorList>
    </citation>
    <scope>NUCLEOTIDE SEQUENCE [LARGE SCALE GENOMIC DNA]</scope>
    <source>
        <strain evidence="2">SNU_AA5</strain>
        <tissue evidence="2">Soma without cirri and trophi</tissue>
    </source>
</reference>
<organism evidence="2 3">
    <name type="scientific">Amphibalanus amphitrite</name>
    <name type="common">Striped barnacle</name>
    <name type="synonym">Balanus amphitrite</name>
    <dbReference type="NCBI Taxonomy" id="1232801"/>
    <lineage>
        <taxon>Eukaryota</taxon>
        <taxon>Metazoa</taxon>
        <taxon>Ecdysozoa</taxon>
        <taxon>Arthropoda</taxon>
        <taxon>Crustacea</taxon>
        <taxon>Multicrustacea</taxon>
        <taxon>Cirripedia</taxon>
        <taxon>Thoracica</taxon>
        <taxon>Thoracicalcarea</taxon>
        <taxon>Balanomorpha</taxon>
        <taxon>Balanoidea</taxon>
        <taxon>Balanidae</taxon>
        <taxon>Amphibalaninae</taxon>
        <taxon>Amphibalanus</taxon>
    </lineage>
</organism>
<feature type="chain" id="PRO_5025349523" evidence="1">
    <location>
        <begin position="20"/>
        <end position="130"/>
    </location>
</feature>
<protein>
    <submittedName>
        <fullName evidence="2">Uncharacterized protein</fullName>
    </submittedName>
</protein>
<sequence>MRAVLWALSCAALLLSAGSSRVELVDNGYRGLVVGIDDRVSVMECQDVLSSVKTVTGRQVVGRAGVIADKWEEGHSTQRHAPRAAHRLAARRHAGVPLSEVFVVLQEVFVVLQEKFASRCREEASITDCP</sequence>
<evidence type="ECO:0000313" key="2">
    <source>
        <dbReference type="EMBL" id="KAF0288503.1"/>
    </source>
</evidence>
<name>A0A6A4V417_AMPAM</name>
<accession>A0A6A4V417</accession>